<dbReference type="STRING" id="1313304.CALK_1165"/>
<evidence type="ECO:0000313" key="4">
    <source>
        <dbReference type="Proteomes" id="UP000017148"/>
    </source>
</evidence>
<dbReference type="Pfam" id="PF12801">
    <property type="entry name" value="Fer4_5"/>
    <property type="match status" value="2"/>
</dbReference>
<evidence type="ECO:0000313" key="3">
    <source>
        <dbReference type="EMBL" id="ERP31946.1"/>
    </source>
</evidence>
<accession>U7D8P8</accession>
<dbReference type="EMBL" id="ASJR01000008">
    <property type="protein sequence ID" value="ERP31946.1"/>
    <property type="molecule type" value="Genomic_DNA"/>
</dbReference>
<reference evidence="3 4" key="1">
    <citation type="journal article" date="2013" name="Environ. Microbiol.">
        <title>Genome analysis of Chitinivibrio alkaliphilus gen. nov., sp. nov., a novel extremely haloalkaliphilic anaerobic chitinolytic bacterium from the candidate phylum Termite Group 3.</title>
        <authorList>
            <person name="Sorokin D.Y."/>
            <person name="Gumerov V.M."/>
            <person name="Rakitin A.L."/>
            <person name="Beletsky A.V."/>
            <person name="Damste J.S."/>
            <person name="Muyzer G."/>
            <person name="Mardanov A.V."/>
            <person name="Ravin N.V."/>
        </authorList>
    </citation>
    <scope>NUCLEOTIDE SEQUENCE [LARGE SCALE GENOMIC DNA]</scope>
    <source>
        <strain evidence="3 4">ACht1</strain>
    </source>
</reference>
<organism evidence="3 4">
    <name type="scientific">Chitinivibrio alkaliphilus ACht1</name>
    <dbReference type="NCBI Taxonomy" id="1313304"/>
    <lineage>
        <taxon>Bacteria</taxon>
        <taxon>Pseudomonadati</taxon>
        <taxon>Fibrobacterota</taxon>
        <taxon>Chitinivibrionia</taxon>
        <taxon>Chitinivibrionales</taxon>
        <taxon>Chitinivibrionaceae</taxon>
        <taxon>Chitinivibrio</taxon>
    </lineage>
</organism>
<proteinExistence type="predicted"/>
<keyword evidence="1" id="KW-0472">Membrane</keyword>
<dbReference type="InterPro" id="IPR017896">
    <property type="entry name" value="4Fe4S_Fe-S-bd"/>
</dbReference>
<sequence>MFIIAFFVLSIYNPIFGILGIICMATPLYFSLRGYGKIHCSHYCPRGSFLGTFLNVFSFKKSLPPFFRKQYTRHVIFGAMMGSFIFSLSQSGGDVRIISFILLRMMTASFIMAIFLGIFFKPRAWCQVCPMGHATGLIETMQKKENR</sequence>
<feature type="transmembrane region" description="Helical" evidence="1">
    <location>
        <begin position="6"/>
        <end position="31"/>
    </location>
</feature>
<evidence type="ECO:0000259" key="2">
    <source>
        <dbReference type="Pfam" id="PF12801"/>
    </source>
</evidence>
<keyword evidence="1" id="KW-0812">Transmembrane</keyword>
<dbReference type="eggNOG" id="COG0348">
    <property type="taxonomic scope" value="Bacteria"/>
</dbReference>
<evidence type="ECO:0000256" key="1">
    <source>
        <dbReference type="SAM" id="Phobius"/>
    </source>
</evidence>
<feature type="domain" description="4Fe-4S ferredoxin-type" evidence="2">
    <location>
        <begin position="106"/>
        <end position="144"/>
    </location>
</feature>
<name>U7D8P8_9BACT</name>
<keyword evidence="4" id="KW-1185">Reference proteome</keyword>
<dbReference type="Proteomes" id="UP000017148">
    <property type="component" value="Unassembled WGS sequence"/>
</dbReference>
<dbReference type="PATRIC" id="fig|1313304.3.peg.1113"/>
<dbReference type="AlphaFoldDB" id="U7D8P8"/>
<feature type="transmembrane region" description="Helical" evidence="1">
    <location>
        <begin position="101"/>
        <end position="120"/>
    </location>
</feature>
<keyword evidence="1" id="KW-1133">Transmembrane helix</keyword>
<feature type="transmembrane region" description="Helical" evidence="1">
    <location>
        <begin position="71"/>
        <end position="89"/>
    </location>
</feature>
<feature type="domain" description="4Fe-4S ferredoxin-type" evidence="2">
    <location>
        <begin position="17"/>
        <end position="64"/>
    </location>
</feature>
<comment type="caution">
    <text evidence="3">The sequence shown here is derived from an EMBL/GenBank/DDBJ whole genome shotgun (WGS) entry which is preliminary data.</text>
</comment>
<protein>
    <submittedName>
        <fullName evidence="3">4Fe-4S ferredoxin</fullName>
    </submittedName>
</protein>
<gene>
    <name evidence="3" type="ORF">CALK_1165</name>
</gene>